<gene>
    <name evidence="1" type="ORF">MIMGU_mgv1a017031mg</name>
</gene>
<accession>A0A022Q987</accession>
<evidence type="ECO:0000313" key="1">
    <source>
        <dbReference type="EMBL" id="EYU24501.1"/>
    </source>
</evidence>
<dbReference type="Proteomes" id="UP000030748">
    <property type="component" value="Unassembled WGS sequence"/>
</dbReference>
<name>A0A022Q987_ERYGU</name>
<organism evidence="1 2">
    <name type="scientific">Erythranthe guttata</name>
    <name type="common">Yellow monkey flower</name>
    <name type="synonym">Mimulus guttatus</name>
    <dbReference type="NCBI Taxonomy" id="4155"/>
    <lineage>
        <taxon>Eukaryota</taxon>
        <taxon>Viridiplantae</taxon>
        <taxon>Streptophyta</taxon>
        <taxon>Embryophyta</taxon>
        <taxon>Tracheophyta</taxon>
        <taxon>Spermatophyta</taxon>
        <taxon>Magnoliopsida</taxon>
        <taxon>eudicotyledons</taxon>
        <taxon>Gunneridae</taxon>
        <taxon>Pentapetalae</taxon>
        <taxon>asterids</taxon>
        <taxon>lamiids</taxon>
        <taxon>Lamiales</taxon>
        <taxon>Phrymaceae</taxon>
        <taxon>Erythranthe</taxon>
    </lineage>
</organism>
<dbReference type="AlphaFoldDB" id="A0A022Q987"/>
<sequence>MELQTRTKSSATRHQSIPNTGDYPILIVIIPTRWIDNGGRKHVRRRGMLNELVPDGDTIGVVLVRMLRRRRVERRYYVLEARVPRELLVQFSTPAE</sequence>
<dbReference type="EMBL" id="KI632119">
    <property type="protein sequence ID" value="EYU24501.1"/>
    <property type="molecule type" value="Genomic_DNA"/>
</dbReference>
<protein>
    <submittedName>
        <fullName evidence="1">Uncharacterized protein</fullName>
    </submittedName>
</protein>
<keyword evidence="2" id="KW-1185">Reference proteome</keyword>
<proteinExistence type="predicted"/>
<evidence type="ECO:0000313" key="2">
    <source>
        <dbReference type="Proteomes" id="UP000030748"/>
    </source>
</evidence>
<reference evidence="1 2" key="1">
    <citation type="journal article" date="2013" name="Proc. Natl. Acad. Sci. U.S.A.">
        <title>Fine-scale variation in meiotic recombination in Mimulus inferred from population shotgun sequencing.</title>
        <authorList>
            <person name="Hellsten U."/>
            <person name="Wright K.M."/>
            <person name="Jenkins J."/>
            <person name="Shu S."/>
            <person name="Yuan Y."/>
            <person name="Wessler S.R."/>
            <person name="Schmutz J."/>
            <person name="Willis J.H."/>
            <person name="Rokhsar D.S."/>
        </authorList>
    </citation>
    <scope>NUCLEOTIDE SEQUENCE [LARGE SCALE GENOMIC DNA]</scope>
    <source>
        <strain evidence="2">cv. DUN x IM62</strain>
    </source>
</reference>